<evidence type="ECO:0000313" key="4">
    <source>
        <dbReference type="Proteomes" id="UP000462055"/>
    </source>
</evidence>
<protein>
    <submittedName>
        <fullName evidence="3">Esterase</fullName>
    </submittedName>
</protein>
<dbReference type="AlphaFoldDB" id="A0A6I4MG81"/>
<dbReference type="PANTHER" id="PTHR48098">
    <property type="entry name" value="ENTEROCHELIN ESTERASE-RELATED"/>
    <property type="match status" value="1"/>
</dbReference>
<evidence type="ECO:0000256" key="2">
    <source>
        <dbReference type="SAM" id="SignalP"/>
    </source>
</evidence>
<feature type="chain" id="PRO_5039728566" evidence="2">
    <location>
        <begin position="38"/>
        <end position="382"/>
    </location>
</feature>
<comment type="caution">
    <text evidence="3">The sequence shown here is derived from an EMBL/GenBank/DDBJ whole genome shotgun (WGS) entry which is preliminary data.</text>
</comment>
<feature type="region of interest" description="Disordered" evidence="1">
    <location>
        <begin position="40"/>
        <end position="59"/>
    </location>
</feature>
<dbReference type="Pfam" id="PF00756">
    <property type="entry name" value="Esterase"/>
    <property type="match status" value="1"/>
</dbReference>
<proteinExistence type="predicted"/>
<feature type="signal peptide" evidence="2">
    <location>
        <begin position="1"/>
        <end position="37"/>
    </location>
</feature>
<dbReference type="InterPro" id="IPR029058">
    <property type="entry name" value="AB_hydrolase_fold"/>
</dbReference>
<dbReference type="InterPro" id="IPR050583">
    <property type="entry name" value="Mycobacterial_A85_antigen"/>
</dbReference>
<reference evidence="3" key="1">
    <citation type="submission" date="2019-12" db="EMBL/GenBank/DDBJ databases">
        <title>Actinomadura physcomitrii sp. nov., a novel actinomycete isolated from moss [Physcomitrium sphaericum (Ludw) Fuernr].</title>
        <authorList>
            <person name="Zhuang X."/>
        </authorList>
    </citation>
    <scope>NUCLEOTIDE SEQUENCE [LARGE SCALE GENOMIC DNA]</scope>
    <source>
        <strain evidence="3">LD22</strain>
    </source>
</reference>
<gene>
    <name evidence="3" type="ORF">F8568_031305</name>
</gene>
<accession>A0A6I4MG81</accession>
<keyword evidence="4" id="KW-1185">Reference proteome</keyword>
<sequence>MSTAPSWSRRLLTAHWRRRAGAAALVLASLGVGAVPAAEAESPGISQDGGPSAHEKTGTVRRVSVHSRALTGNLEGDSPDREVSIYLPPGYRADRSTRYPVLYMLHGFTETDLSYFASDARTNIPASADRTLAAGTSRKMIIVTPNAMTVRKGSNYSSGATTGDWETFVSNELVSYVDTHYRTIRDRRARGLAGHSMGGYGTLRIGMKHPDVFSSLYILSSCCIDQNSNIPDTPEEIAAMQNFTAHPENYPDGPPSGIATAVAAAASWAPNPSKPPLYFDSPFVDGRLDPQVFARMTANRPLAMVDQYLGNLRQQNISFDVGDADKNIAANLTRLDAVLTGYGVKHSFEVYEGDHTNRIPERFENKVLPYFSKVLTPAGDRR</sequence>
<dbReference type="RefSeq" id="WP_151597277.1">
    <property type="nucleotide sequence ID" value="NZ_WBMS02000030.1"/>
</dbReference>
<dbReference type="Gene3D" id="3.40.50.1820">
    <property type="entry name" value="alpha/beta hydrolase"/>
    <property type="match status" value="1"/>
</dbReference>
<evidence type="ECO:0000256" key="1">
    <source>
        <dbReference type="SAM" id="MobiDB-lite"/>
    </source>
</evidence>
<dbReference type="InterPro" id="IPR000801">
    <property type="entry name" value="Esterase-like"/>
</dbReference>
<keyword evidence="2" id="KW-0732">Signal</keyword>
<dbReference type="SUPFAM" id="SSF53474">
    <property type="entry name" value="alpha/beta-Hydrolases"/>
    <property type="match status" value="1"/>
</dbReference>
<evidence type="ECO:0000313" key="3">
    <source>
        <dbReference type="EMBL" id="MWA04782.1"/>
    </source>
</evidence>
<organism evidence="3 4">
    <name type="scientific">Actinomadura physcomitrii</name>
    <dbReference type="NCBI Taxonomy" id="2650748"/>
    <lineage>
        <taxon>Bacteria</taxon>
        <taxon>Bacillati</taxon>
        <taxon>Actinomycetota</taxon>
        <taxon>Actinomycetes</taxon>
        <taxon>Streptosporangiales</taxon>
        <taxon>Thermomonosporaceae</taxon>
        <taxon>Actinomadura</taxon>
    </lineage>
</organism>
<name>A0A6I4MG81_9ACTN</name>
<dbReference type="EMBL" id="WBMS02000030">
    <property type="protein sequence ID" value="MWA04782.1"/>
    <property type="molecule type" value="Genomic_DNA"/>
</dbReference>
<dbReference type="Proteomes" id="UP000462055">
    <property type="component" value="Unassembled WGS sequence"/>
</dbReference>